<feature type="region of interest" description="Disordered" evidence="1">
    <location>
        <begin position="128"/>
        <end position="170"/>
    </location>
</feature>
<keyword evidence="3" id="KW-1185">Reference proteome</keyword>
<gene>
    <name evidence="2" type="ORF">GJ744_010147</name>
</gene>
<evidence type="ECO:0000313" key="2">
    <source>
        <dbReference type="EMBL" id="KAF7507718.1"/>
    </source>
</evidence>
<feature type="compositionally biased region" description="Low complexity" evidence="1">
    <location>
        <begin position="147"/>
        <end position="156"/>
    </location>
</feature>
<comment type="caution">
    <text evidence="2">The sequence shown here is derived from an EMBL/GenBank/DDBJ whole genome shotgun (WGS) entry which is preliminary data.</text>
</comment>
<protein>
    <submittedName>
        <fullName evidence="2">Uncharacterized protein</fullName>
    </submittedName>
</protein>
<accession>A0A8H7E4D2</accession>
<dbReference type="OrthoDB" id="4502478at2759"/>
<reference evidence="2" key="1">
    <citation type="submission" date="2020-02" db="EMBL/GenBank/DDBJ databases">
        <authorList>
            <person name="Palmer J.M."/>
        </authorList>
    </citation>
    <scope>NUCLEOTIDE SEQUENCE</scope>
    <source>
        <strain evidence="2">EPUS1.4</strain>
        <tissue evidence="2">Thallus</tissue>
    </source>
</reference>
<dbReference type="AlphaFoldDB" id="A0A8H7E4D2"/>
<proteinExistence type="predicted"/>
<dbReference type="EMBL" id="JAACFV010000064">
    <property type="protein sequence ID" value="KAF7507718.1"/>
    <property type="molecule type" value="Genomic_DNA"/>
</dbReference>
<feature type="compositionally biased region" description="Basic and acidic residues" evidence="1">
    <location>
        <begin position="128"/>
        <end position="141"/>
    </location>
</feature>
<evidence type="ECO:0000313" key="3">
    <source>
        <dbReference type="Proteomes" id="UP000606974"/>
    </source>
</evidence>
<evidence type="ECO:0000256" key="1">
    <source>
        <dbReference type="SAM" id="MobiDB-lite"/>
    </source>
</evidence>
<organism evidence="2 3">
    <name type="scientific">Endocarpon pusillum</name>
    <dbReference type="NCBI Taxonomy" id="364733"/>
    <lineage>
        <taxon>Eukaryota</taxon>
        <taxon>Fungi</taxon>
        <taxon>Dikarya</taxon>
        <taxon>Ascomycota</taxon>
        <taxon>Pezizomycotina</taxon>
        <taxon>Eurotiomycetes</taxon>
        <taxon>Chaetothyriomycetidae</taxon>
        <taxon>Verrucariales</taxon>
        <taxon>Verrucariaceae</taxon>
        <taxon>Endocarpon</taxon>
    </lineage>
</organism>
<dbReference type="Proteomes" id="UP000606974">
    <property type="component" value="Unassembled WGS sequence"/>
</dbReference>
<sequence length="170" mass="19816">MDQYPAVGPRVPKDEFMRALGLDHQNPTHENYYRQMREVAIAVYSRMNQDRSNLIDEKRGDPDCRPPFFWHHIRNERRRCGILDTWQQAPAGSMARTLFDRGQTNGEHAPNWVTLWLLYSVFRSRDFRNNRNRRNGDDRGEGGSGRPGPSNGGNSDTKYYDPARNAHLVR</sequence>
<name>A0A8H7E4D2_9EURO</name>